<keyword evidence="4 5" id="KW-0472">Membrane</keyword>
<feature type="transmembrane region" description="Helical" evidence="5">
    <location>
        <begin position="299"/>
        <end position="322"/>
    </location>
</feature>
<evidence type="ECO:0000256" key="4">
    <source>
        <dbReference type="ARBA" id="ARBA00023136"/>
    </source>
</evidence>
<proteinExistence type="predicted"/>
<feature type="transmembrane region" description="Helical" evidence="5">
    <location>
        <begin position="12"/>
        <end position="29"/>
    </location>
</feature>
<comment type="subcellular location">
    <subcellularLocation>
        <location evidence="1">Endomembrane system</location>
        <topology evidence="1">Multi-pass membrane protein</topology>
    </subcellularLocation>
</comment>
<dbReference type="PROSITE" id="PS50850">
    <property type="entry name" value="MFS"/>
    <property type="match status" value="1"/>
</dbReference>
<dbReference type="GO" id="GO:0016020">
    <property type="term" value="C:membrane"/>
    <property type="evidence" value="ECO:0007669"/>
    <property type="project" value="InterPro"/>
</dbReference>
<feature type="transmembrane region" description="Helical" evidence="5">
    <location>
        <begin position="334"/>
        <end position="357"/>
    </location>
</feature>
<dbReference type="InterPro" id="IPR020846">
    <property type="entry name" value="MFS_dom"/>
</dbReference>
<feature type="transmembrane region" description="Helical" evidence="5">
    <location>
        <begin position="207"/>
        <end position="228"/>
    </location>
</feature>
<feature type="transmembrane region" description="Helical" evidence="5">
    <location>
        <begin position="363"/>
        <end position="383"/>
    </location>
</feature>
<feature type="domain" description="Major facilitator superfamily (MFS) profile" evidence="6">
    <location>
        <begin position="15"/>
        <end position="388"/>
    </location>
</feature>
<dbReference type="InterPro" id="IPR036259">
    <property type="entry name" value="MFS_trans_sf"/>
</dbReference>
<dbReference type="GO" id="GO:0035435">
    <property type="term" value="P:phosphate ion transmembrane transport"/>
    <property type="evidence" value="ECO:0007669"/>
    <property type="project" value="TreeGrafter"/>
</dbReference>
<keyword evidence="3 5" id="KW-1133">Transmembrane helix</keyword>
<dbReference type="InterPro" id="IPR011701">
    <property type="entry name" value="MFS"/>
</dbReference>
<dbReference type="Pfam" id="PF07690">
    <property type="entry name" value="MFS_1"/>
    <property type="match status" value="1"/>
</dbReference>
<name>A0A7C4WK26_9EURY</name>
<feature type="transmembrane region" description="Helical" evidence="5">
    <location>
        <begin position="273"/>
        <end position="293"/>
    </location>
</feature>
<sequence>MRPKTLNMTQKMLKVFVSVFLIYLAYYLGRMNLGALIPIIREEYGFTNTQLGLVAASMYFAYTLSQIPSGYIVDRIGVRHTIAIGCMLIALGNAAMITWFFPVLIAAQLLNGFGQSTGWSSLVKYAYNYGGNSRKVLGILSSSVPAGTFIAYTLAGSIAESFGLDFAFLIPSAVMLAVALIILMRFPTNGGSGSFWDNFTFLKSKNLLALSFVQLSILSTMNSLFIWLPVLFVDMYAVKTFDAYKLVSIFPLPGIIGGIAGGYLATRWGDKRTIIVNQSILLVLVVAIASLASNITFTIFYALLLVLSIFFRFGSAALFSLGIKSIGLDMAGRVSGFLNFVGSIGSTAVTALIGYIIDNYSLIYVLYLYGAIVAASLILSLFLSEKSPLN</sequence>
<feature type="transmembrane region" description="Helical" evidence="5">
    <location>
        <begin position="85"/>
        <end position="110"/>
    </location>
</feature>
<feature type="transmembrane region" description="Helical" evidence="5">
    <location>
        <begin position="248"/>
        <end position="266"/>
    </location>
</feature>
<protein>
    <submittedName>
        <fullName evidence="7">MFS transporter</fullName>
    </submittedName>
</protein>
<dbReference type="Gene3D" id="1.20.1250.20">
    <property type="entry name" value="MFS general substrate transporter like domains"/>
    <property type="match status" value="2"/>
</dbReference>
<dbReference type="AlphaFoldDB" id="A0A7C4WK26"/>
<keyword evidence="2 5" id="KW-0812">Transmembrane</keyword>
<evidence type="ECO:0000256" key="5">
    <source>
        <dbReference type="SAM" id="Phobius"/>
    </source>
</evidence>
<evidence type="ECO:0000259" key="6">
    <source>
        <dbReference type="PROSITE" id="PS50850"/>
    </source>
</evidence>
<dbReference type="PIRSF" id="PIRSF002808">
    <property type="entry name" value="Hexose_phosphate_transp"/>
    <property type="match status" value="1"/>
</dbReference>
<dbReference type="GO" id="GO:0061513">
    <property type="term" value="F:glucose 6-phosphate:phosphate antiporter activity"/>
    <property type="evidence" value="ECO:0007669"/>
    <property type="project" value="TreeGrafter"/>
</dbReference>
<dbReference type="PANTHER" id="PTHR43826">
    <property type="entry name" value="GLUCOSE-6-PHOSPHATE EXCHANGER SLC37A4"/>
    <property type="match status" value="1"/>
</dbReference>
<evidence type="ECO:0000256" key="1">
    <source>
        <dbReference type="ARBA" id="ARBA00004127"/>
    </source>
</evidence>
<dbReference type="EMBL" id="DTAK01000022">
    <property type="protein sequence ID" value="HGU59302.1"/>
    <property type="molecule type" value="Genomic_DNA"/>
</dbReference>
<organism evidence="7">
    <name type="scientific">Geoglobus ahangari</name>
    <dbReference type="NCBI Taxonomy" id="113653"/>
    <lineage>
        <taxon>Archaea</taxon>
        <taxon>Methanobacteriati</taxon>
        <taxon>Methanobacteriota</taxon>
        <taxon>Archaeoglobi</taxon>
        <taxon>Archaeoglobales</taxon>
        <taxon>Archaeoglobaceae</taxon>
        <taxon>Geoglobus</taxon>
    </lineage>
</organism>
<evidence type="ECO:0000313" key="7">
    <source>
        <dbReference type="EMBL" id="HGU59302.1"/>
    </source>
</evidence>
<feature type="transmembrane region" description="Helical" evidence="5">
    <location>
        <begin position="49"/>
        <end position="73"/>
    </location>
</feature>
<dbReference type="PANTHER" id="PTHR43826:SF3">
    <property type="entry name" value="GLUCOSE-6-PHOSPHATE EXCHANGER SLC37A4"/>
    <property type="match status" value="1"/>
</dbReference>
<feature type="transmembrane region" description="Helical" evidence="5">
    <location>
        <begin position="166"/>
        <end position="186"/>
    </location>
</feature>
<dbReference type="GO" id="GO:0012505">
    <property type="term" value="C:endomembrane system"/>
    <property type="evidence" value="ECO:0007669"/>
    <property type="project" value="UniProtKB-SubCell"/>
</dbReference>
<evidence type="ECO:0000256" key="2">
    <source>
        <dbReference type="ARBA" id="ARBA00022692"/>
    </source>
</evidence>
<comment type="caution">
    <text evidence="7">The sequence shown here is derived from an EMBL/GenBank/DDBJ whole genome shotgun (WGS) entry which is preliminary data.</text>
</comment>
<dbReference type="InterPro" id="IPR000849">
    <property type="entry name" value="Sugar_P_transporter"/>
</dbReference>
<dbReference type="SUPFAM" id="SSF103473">
    <property type="entry name" value="MFS general substrate transporter"/>
    <property type="match status" value="1"/>
</dbReference>
<evidence type="ECO:0000256" key="3">
    <source>
        <dbReference type="ARBA" id="ARBA00022989"/>
    </source>
</evidence>
<dbReference type="InterPro" id="IPR051337">
    <property type="entry name" value="OPA_Antiporter"/>
</dbReference>
<accession>A0A7C4WK26</accession>
<gene>
    <name evidence="7" type="ORF">ENT89_03835</name>
</gene>
<reference evidence="7" key="1">
    <citation type="journal article" date="2020" name="mSystems">
        <title>Genome- and Community-Level Interaction Insights into Carbon Utilization and Element Cycling Functions of Hydrothermarchaeota in Hydrothermal Sediment.</title>
        <authorList>
            <person name="Zhou Z."/>
            <person name="Liu Y."/>
            <person name="Xu W."/>
            <person name="Pan J."/>
            <person name="Luo Z.H."/>
            <person name="Li M."/>
        </authorList>
    </citation>
    <scope>NUCLEOTIDE SEQUENCE [LARGE SCALE GENOMIC DNA]</scope>
    <source>
        <strain evidence="7">SpSt-62</strain>
    </source>
</reference>